<dbReference type="RefSeq" id="XP_004391232.2">
    <property type="nucleotide sequence ID" value="XM_004391175.2"/>
</dbReference>
<evidence type="ECO:0000313" key="1">
    <source>
        <dbReference type="Proteomes" id="UP000248480"/>
    </source>
</evidence>
<accession>A0A2Y9EDJ8</accession>
<name>A0A2Y9EDJ8_TRIMA</name>
<dbReference type="GO" id="GO:0050855">
    <property type="term" value="P:regulation of B cell receptor signaling pathway"/>
    <property type="evidence" value="ECO:0007669"/>
    <property type="project" value="InterPro"/>
</dbReference>
<gene>
    <name evidence="2" type="primary">GCSAML</name>
</gene>
<organism evidence="1 2">
    <name type="scientific">Trichechus manatus latirostris</name>
    <name type="common">Florida manatee</name>
    <dbReference type="NCBI Taxonomy" id="127582"/>
    <lineage>
        <taxon>Eukaryota</taxon>
        <taxon>Metazoa</taxon>
        <taxon>Chordata</taxon>
        <taxon>Craniata</taxon>
        <taxon>Vertebrata</taxon>
        <taxon>Euteleostomi</taxon>
        <taxon>Mammalia</taxon>
        <taxon>Eutheria</taxon>
        <taxon>Afrotheria</taxon>
        <taxon>Sirenia</taxon>
        <taxon>Trichechidae</taxon>
        <taxon>Trichechus</taxon>
    </lineage>
</organism>
<dbReference type="STRING" id="127582.A0A2Y9EDJ8"/>
<dbReference type="AlphaFoldDB" id="A0A2Y9EDJ8"/>
<keyword evidence="1" id="KW-1185">Reference proteome</keyword>
<dbReference type="PANTHER" id="PTHR35351">
    <property type="entry name" value="GERMINAL CENTER-ASSOCIATED SIGNALING AND MOTILITY-LIKE PROTEIN"/>
    <property type="match status" value="1"/>
</dbReference>
<dbReference type="FunCoup" id="A0A2Y9EDJ8">
    <property type="interactions" value="2"/>
</dbReference>
<dbReference type="GO" id="GO:2000401">
    <property type="term" value="P:regulation of lymphocyte migration"/>
    <property type="evidence" value="ECO:0007669"/>
    <property type="project" value="InterPro"/>
</dbReference>
<sequence length="131" mass="15139">MFVEKIVLPSSKIHFVLQTWHVFIYVMDLIWLEYCQGVRSSGQEVSSTSNQDNEDNNGLEEVCYTIIHHSRYQTSSLSSNDDGYENIDSNTNRVREFRDGSATEYALLRTACVSRRSSCTHEPDYELVLPY</sequence>
<dbReference type="GeneID" id="101348502"/>
<dbReference type="Pfam" id="PF15666">
    <property type="entry name" value="HGAL"/>
    <property type="match status" value="1"/>
</dbReference>
<proteinExistence type="predicted"/>
<evidence type="ECO:0000313" key="2">
    <source>
        <dbReference type="RefSeq" id="XP_004391232.2"/>
    </source>
</evidence>
<protein>
    <submittedName>
        <fullName evidence="2">Germinal center-associated signaling and motility-like protein</fullName>
    </submittedName>
</protein>
<dbReference type="InterPro" id="IPR031364">
    <property type="entry name" value="GC_assoc_lym"/>
</dbReference>
<dbReference type="CTD" id="148823"/>
<dbReference type="KEGG" id="tmu:101348502"/>
<dbReference type="InParanoid" id="A0A2Y9EDJ8"/>
<dbReference type="PANTHER" id="PTHR35351:SF1">
    <property type="entry name" value="GERMINAL CENTER-ASSOCIATED SIGNALING AND MOTILITY-LIKE PROTEIN"/>
    <property type="match status" value="1"/>
</dbReference>
<dbReference type="Proteomes" id="UP000248480">
    <property type="component" value="Unplaced"/>
</dbReference>
<reference evidence="2" key="1">
    <citation type="submission" date="2025-08" db="UniProtKB">
        <authorList>
            <consortium name="RefSeq"/>
        </authorList>
    </citation>
    <scope>IDENTIFICATION</scope>
</reference>